<dbReference type="PANTHER" id="PTHR32182:SF25">
    <property type="entry name" value="SLR1056 PROTEIN"/>
    <property type="match status" value="1"/>
</dbReference>
<dbReference type="SUPFAM" id="SSF52540">
    <property type="entry name" value="P-loop containing nucleoside triphosphate hydrolases"/>
    <property type="match status" value="1"/>
</dbReference>
<dbReference type="EMBL" id="JABGBP010000378">
    <property type="protein sequence ID" value="NOL60983.1"/>
    <property type="molecule type" value="Genomic_DNA"/>
</dbReference>
<dbReference type="Pfam" id="PF13175">
    <property type="entry name" value="AAA_15"/>
    <property type="match status" value="1"/>
</dbReference>
<dbReference type="Gene3D" id="3.40.50.300">
    <property type="entry name" value="P-loop containing nucleotide triphosphate hydrolases"/>
    <property type="match status" value="1"/>
</dbReference>
<dbReference type="InterPro" id="IPR027417">
    <property type="entry name" value="P-loop_NTPase"/>
</dbReference>
<dbReference type="GO" id="GO:0000731">
    <property type="term" value="P:DNA synthesis involved in DNA repair"/>
    <property type="evidence" value="ECO:0007669"/>
    <property type="project" value="TreeGrafter"/>
</dbReference>
<dbReference type="PANTHER" id="PTHR32182">
    <property type="entry name" value="DNA REPLICATION AND REPAIR PROTEIN RECF"/>
    <property type="match status" value="1"/>
</dbReference>
<comment type="caution">
    <text evidence="2">The sequence shown here is derived from an EMBL/GenBank/DDBJ whole genome shotgun (WGS) entry which is preliminary data.</text>
</comment>
<proteinExistence type="predicted"/>
<sequence>EIKKIIIKNFKSIKNITLDIDDLTVMVGKNGSGKTNIIEAIDFNKNLFRFELIKYPFTKWWRYSNLVCNHNIEEPISFSFNFRVDGHKLLYEYNLIDNNGLPNFISEHIIIDNYVDILRKGSIAEVKHLDNAINKFLKTNFDNLKHLHINNKDEIFSKINQTQYITDISSNQSIISMTMFGSLSVVRGYAISYFNVNKNNRIEDVTNFNNFIAMASPIIKTEKNNSYSDLANFVFFSGLNTIFNNIIVVGPIDYKAIKNRVPVTGPSSIADDGTGLVGVLYRYFLKNRSLPELVESGINTFFPGWELNFEAMPDGTITLVVRSGDNYFYSPNWLCM</sequence>
<protein>
    <submittedName>
        <fullName evidence="2">AAA family ATPase</fullName>
    </submittedName>
</protein>
<reference evidence="2 3" key="1">
    <citation type="submission" date="2020-05" db="EMBL/GenBank/DDBJ databases">
        <authorList>
            <person name="Zhang R."/>
        </authorList>
    </citation>
    <scope>NUCLEOTIDE SEQUENCE [LARGE SCALE GENOMIC DNA]</scope>
    <source>
        <strain evidence="2 3">DSM 28986</strain>
    </source>
</reference>
<dbReference type="InterPro" id="IPR041685">
    <property type="entry name" value="AAA_GajA/Old/RecF-like"/>
</dbReference>
<feature type="non-terminal residue" evidence="2">
    <location>
        <position position="1"/>
    </location>
</feature>
<gene>
    <name evidence="2" type="ORF">HLB00_09140</name>
</gene>
<organism evidence="2 3">
    <name type="scientific">Ferroplasma acidiphilum</name>
    <dbReference type="NCBI Taxonomy" id="74969"/>
    <lineage>
        <taxon>Archaea</taxon>
        <taxon>Methanobacteriati</taxon>
        <taxon>Thermoplasmatota</taxon>
        <taxon>Thermoplasmata</taxon>
        <taxon>Thermoplasmatales</taxon>
        <taxon>Ferroplasmaceae</taxon>
        <taxon>Ferroplasma</taxon>
    </lineage>
</organism>
<feature type="domain" description="Endonuclease GajA/Old nuclease/RecF-like AAA" evidence="1">
    <location>
        <begin position="2"/>
        <end position="236"/>
    </location>
</feature>
<dbReference type="AlphaFoldDB" id="A0A7K4FPM4"/>
<evidence type="ECO:0000259" key="1">
    <source>
        <dbReference type="Pfam" id="PF13175"/>
    </source>
</evidence>
<dbReference type="Proteomes" id="UP000546917">
    <property type="component" value="Unassembled WGS sequence"/>
</dbReference>
<name>A0A7K4FPM4_9ARCH</name>
<dbReference type="GO" id="GO:0006302">
    <property type="term" value="P:double-strand break repair"/>
    <property type="evidence" value="ECO:0007669"/>
    <property type="project" value="TreeGrafter"/>
</dbReference>
<evidence type="ECO:0000313" key="2">
    <source>
        <dbReference type="EMBL" id="NOL60983.1"/>
    </source>
</evidence>
<evidence type="ECO:0000313" key="3">
    <source>
        <dbReference type="Proteomes" id="UP000546917"/>
    </source>
</evidence>
<dbReference type="RefSeq" id="WP_171482046.1">
    <property type="nucleotide sequence ID" value="NZ_JABGBP010000378.1"/>
</dbReference>
<accession>A0A7K4FPM4</accession>